<keyword evidence="4 5" id="KW-0472">Membrane</keyword>
<evidence type="ECO:0000256" key="5">
    <source>
        <dbReference type="SAM" id="Phobius"/>
    </source>
</evidence>
<keyword evidence="8" id="KW-1185">Reference proteome</keyword>
<evidence type="ECO:0000259" key="6">
    <source>
        <dbReference type="Pfam" id="PF06813"/>
    </source>
</evidence>
<comment type="subcellular location">
    <subcellularLocation>
        <location evidence="1">Membrane</location>
        <topology evidence="1">Multi-pass membrane protein</topology>
    </subcellularLocation>
</comment>
<dbReference type="EMBL" id="JARKNE010000008">
    <property type="protein sequence ID" value="KAK5813535.1"/>
    <property type="molecule type" value="Genomic_DNA"/>
</dbReference>
<reference evidence="7 8" key="1">
    <citation type="submission" date="2023-03" db="EMBL/GenBank/DDBJ databases">
        <title>WGS of Gossypium arboreum.</title>
        <authorList>
            <person name="Yu D."/>
        </authorList>
    </citation>
    <scope>NUCLEOTIDE SEQUENCE [LARGE SCALE GENOMIC DNA]</scope>
    <source>
        <tissue evidence="7">Leaf</tissue>
    </source>
</reference>
<keyword evidence="2 5" id="KW-0812">Transmembrane</keyword>
<dbReference type="PANTHER" id="PTHR21576">
    <property type="entry name" value="UNCHARACTERIZED NODULIN-LIKE PROTEIN"/>
    <property type="match status" value="1"/>
</dbReference>
<dbReference type="PANTHER" id="PTHR21576:SF29">
    <property type="entry name" value="NODULIN-LIKE DOMAIN-CONTAINING PROTEIN"/>
    <property type="match status" value="1"/>
</dbReference>
<protein>
    <recommendedName>
        <fullName evidence="6">Nodulin-like domain-containing protein</fullName>
    </recommendedName>
</protein>
<dbReference type="Pfam" id="PF06813">
    <property type="entry name" value="Nodulin-like"/>
    <property type="match status" value="1"/>
</dbReference>
<evidence type="ECO:0000256" key="2">
    <source>
        <dbReference type="ARBA" id="ARBA00022692"/>
    </source>
</evidence>
<evidence type="ECO:0000256" key="3">
    <source>
        <dbReference type="ARBA" id="ARBA00022989"/>
    </source>
</evidence>
<feature type="domain" description="Nodulin-like" evidence="6">
    <location>
        <begin position="26"/>
        <end position="102"/>
    </location>
</feature>
<organism evidence="7 8">
    <name type="scientific">Gossypium arboreum</name>
    <name type="common">Tree cotton</name>
    <name type="synonym">Gossypium nanking</name>
    <dbReference type="NCBI Taxonomy" id="29729"/>
    <lineage>
        <taxon>Eukaryota</taxon>
        <taxon>Viridiplantae</taxon>
        <taxon>Streptophyta</taxon>
        <taxon>Embryophyta</taxon>
        <taxon>Tracheophyta</taxon>
        <taxon>Spermatophyta</taxon>
        <taxon>Magnoliopsida</taxon>
        <taxon>eudicotyledons</taxon>
        <taxon>Gunneridae</taxon>
        <taxon>Pentapetalae</taxon>
        <taxon>rosids</taxon>
        <taxon>malvids</taxon>
        <taxon>Malvales</taxon>
        <taxon>Malvaceae</taxon>
        <taxon>Malvoideae</taxon>
        <taxon>Gossypium</taxon>
    </lineage>
</organism>
<evidence type="ECO:0000256" key="1">
    <source>
        <dbReference type="ARBA" id="ARBA00004141"/>
    </source>
</evidence>
<keyword evidence="3 5" id="KW-1133">Transmembrane helix</keyword>
<evidence type="ECO:0000313" key="8">
    <source>
        <dbReference type="Proteomes" id="UP001358586"/>
    </source>
</evidence>
<dbReference type="Proteomes" id="UP001358586">
    <property type="component" value="Chromosome 8"/>
</dbReference>
<name>A0ABR0P5D0_GOSAR</name>
<gene>
    <name evidence="7" type="ORF">PVK06_028986</name>
</gene>
<sequence>MGSITMRGGLTTNELLPFTVHLIKGRWFALFASFLIMAGGVATYLFGIHSKEIKSTLNYEQTTLNLVGFYKDLGANVGVISGVVATVNSNLVFVLAGRCIQLCRLFHDMVSSGRKNNQAKDLANVHLHLHRSQFSEFCKHGSSCHQCQELP</sequence>
<evidence type="ECO:0000256" key="4">
    <source>
        <dbReference type="ARBA" id="ARBA00023136"/>
    </source>
</evidence>
<evidence type="ECO:0000313" key="7">
    <source>
        <dbReference type="EMBL" id="KAK5813535.1"/>
    </source>
</evidence>
<dbReference type="InterPro" id="IPR010658">
    <property type="entry name" value="Nodulin-like"/>
</dbReference>
<comment type="caution">
    <text evidence="7">The sequence shown here is derived from an EMBL/GenBank/DDBJ whole genome shotgun (WGS) entry which is preliminary data.</text>
</comment>
<feature type="transmembrane region" description="Helical" evidence="5">
    <location>
        <begin position="27"/>
        <end position="47"/>
    </location>
</feature>
<accession>A0ABR0P5D0</accession>
<proteinExistence type="predicted"/>